<evidence type="ECO:0000256" key="4">
    <source>
        <dbReference type="ARBA" id="ARBA00022837"/>
    </source>
</evidence>
<keyword evidence="3" id="KW-0677">Repeat</keyword>
<dbReference type="Gene3D" id="1.10.238.10">
    <property type="entry name" value="EF-hand"/>
    <property type="match status" value="2"/>
</dbReference>
<dbReference type="InterPro" id="IPR011992">
    <property type="entry name" value="EF-hand-dom_pair"/>
</dbReference>
<keyword evidence="4" id="KW-0106">Calcium</keyword>
<dbReference type="SMART" id="SM00054">
    <property type="entry name" value="EFh"/>
    <property type="match status" value="3"/>
</dbReference>
<dbReference type="CDD" id="cd00051">
    <property type="entry name" value="EFh"/>
    <property type="match status" value="1"/>
</dbReference>
<evidence type="ECO:0000256" key="2">
    <source>
        <dbReference type="ARBA" id="ARBA00022723"/>
    </source>
</evidence>
<dbReference type="RefSeq" id="XP_055885188.1">
    <property type="nucleotide sequence ID" value="XM_056029213.1"/>
</dbReference>
<feature type="compositionally biased region" description="Low complexity" evidence="6">
    <location>
        <begin position="7"/>
        <end position="18"/>
    </location>
</feature>
<evidence type="ECO:0000313" key="8">
    <source>
        <dbReference type="Proteomes" id="UP001165740"/>
    </source>
</evidence>
<dbReference type="InterPro" id="IPR052266">
    <property type="entry name" value="Miro-EF-hand_domain"/>
</dbReference>
<dbReference type="GO" id="GO:0060170">
    <property type="term" value="C:ciliary membrane"/>
    <property type="evidence" value="ECO:0007669"/>
    <property type="project" value="TreeGrafter"/>
</dbReference>
<dbReference type="GO" id="GO:0098797">
    <property type="term" value="C:plasma membrane protein complex"/>
    <property type="evidence" value="ECO:0007669"/>
    <property type="project" value="TreeGrafter"/>
</dbReference>
<feature type="region of interest" description="Disordered" evidence="6">
    <location>
        <begin position="186"/>
        <end position="302"/>
    </location>
</feature>
<evidence type="ECO:0000313" key="10">
    <source>
        <dbReference type="RefSeq" id="XP_055885188.1"/>
    </source>
</evidence>
<evidence type="ECO:0000256" key="1">
    <source>
        <dbReference type="ARBA" id="ARBA00004370"/>
    </source>
</evidence>
<dbReference type="RefSeq" id="XP_055885187.1">
    <property type="nucleotide sequence ID" value="XM_056029212.1"/>
</dbReference>
<feature type="compositionally biased region" description="Polar residues" evidence="6">
    <location>
        <begin position="204"/>
        <end position="223"/>
    </location>
</feature>
<dbReference type="Pfam" id="PF13499">
    <property type="entry name" value="EF-hand_7"/>
    <property type="match status" value="1"/>
</dbReference>
<evidence type="ECO:0000313" key="9">
    <source>
        <dbReference type="RefSeq" id="XP_055885187.1"/>
    </source>
</evidence>
<feature type="domain" description="EF-hand" evidence="7">
    <location>
        <begin position="128"/>
        <end position="163"/>
    </location>
</feature>
<feature type="domain" description="EF-hand" evidence="7">
    <location>
        <begin position="92"/>
        <end position="127"/>
    </location>
</feature>
<dbReference type="AlphaFoldDB" id="A0A9W3AD21"/>
<reference evidence="9 10" key="1">
    <citation type="submission" date="2025-04" db="UniProtKB">
        <authorList>
            <consortium name="RefSeq"/>
        </authorList>
    </citation>
    <scope>IDENTIFICATION</scope>
</reference>
<evidence type="ECO:0000256" key="5">
    <source>
        <dbReference type="ARBA" id="ARBA00023136"/>
    </source>
</evidence>
<dbReference type="OMA" id="KTIDKYW"/>
<dbReference type="PROSITE" id="PS50222">
    <property type="entry name" value="EF_HAND_2"/>
    <property type="match status" value="3"/>
</dbReference>
<sequence>MSRRSSRPSTASSRPRTAGQPSRDIYLECQAAFLGHYDDLGDKIDSKEDLILLLQQTGRNPTSKSVAKYWTPRTESMTFEDFVDVCSREPVTSEEELLKAFHKIDLNGDGYISLDELYKIMTTKGEKMSKDEVKDIIDEVDENKDGKLDYKERNKFYYGKFAKMVLSTTEEYKKLALRNLEKREKNRKLHGEITPRKDKDELSLGSQMSVGSSASEWRQSSPEVSPAPSPDRRLSRHSARNASQERRLSKQSVLDETSALSKRRSSTLSHVSNDDYSKPSPRVSTNSISKGGRSKEPTNLKDWPMVQSKGTFFLEDSSIISHVYTLNLTEDSDVWISIQPLKIGESGEALDGTFIDTALFVIYEDDNSFVAFTETKDIRGKYGLRCNMTKGKYLLIPFTTGCRLKPKKETAMKEAKLIMKEKGDKIVLTRGFKKALEDIFEMADLDGNRLLSREEFNWYNMRTSGEEVADDEWSVVEDNIELDKGQITLAGFIKLNEMEAEDNEGDTEDLWITLSAMGFNKSLLLDEACPFLLKVYTQKCSDPELEVSALKSNKDTLDKASCQLAFTKGEAKKVKAIKDVMIYQYINDHRALIVVENKSKTKIKMSLDCSKTRNGVSHTGSMLGTVTVPAQTSVVGHHILPLNDGSDLNVICEESVLK</sequence>
<feature type="domain" description="EF-hand" evidence="7">
    <location>
        <begin position="431"/>
        <end position="466"/>
    </location>
</feature>
<dbReference type="PANTHER" id="PTHR46819">
    <property type="entry name" value="EF-HAND CALCIUM-BINDING DOMAIN-CONTAINING PROTEIN 7"/>
    <property type="match status" value="1"/>
</dbReference>
<feature type="compositionally biased region" description="Basic and acidic residues" evidence="6">
    <location>
        <begin position="186"/>
        <end position="202"/>
    </location>
</feature>
<dbReference type="OrthoDB" id="26525at2759"/>
<organism evidence="8 9">
    <name type="scientific">Biomphalaria glabrata</name>
    <name type="common">Bloodfluke planorb</name>
    <name type="synonym">Freshwater snail</name>
    <dbReference type="NCBI Taxonomy" id="6526"/>
    <lineage>
        <taxon>Eukaryota</taxon>
        <taxon>Metazoa</taxon>
        <taxon>Spiralia</taxon>
        <taxon>Lophotrochozoa</taxon>
        <taxon>Mollusca</taxon>
        <taxon>Gastropoda</taxon>
        <taxon>Heterobranchia</taxon>
        <taxon>Euthyneura</taxon>
        <taxon>Panpulmonata</taxon>
        <taxon>Hygrophila</taxon>
        <taxon>Lymnaeoidea</taxon>
        <taxon>Planorbidae</taxon>
        <taxon>Biomphalaria</taxon>
    </lineage>
</organism>
<dbReference type="SUPFAM" id="SSF47473">
    <property type="entry name" value="EF-hand"/>
    <property type="match status" value="2"/>
</dbReference>
<comment type="subcellular location">
    <subcellularLocation>
        <location evidence="1">Membrane</location>
    </subcellularLocation>
</comment>
<feature type="compositionally biased region" description="Polar residues" evidence="6">
    <location>
        <begin position="250"/>
        <end position="271"/>
    </location>
</feature>
<dbReference type="PROSITE" id="PS00018">
    <property type="entry name" value="EF_HAND_1"/>
    <property type="match status" value="2"/>
</dbReference>
<evidence type="ECO:0000256" key="3">
    <source>
        <dbReference type="ARBA" id="ARBA00022737"/>
    </source>
</evidence>
<keyword evidence="5" id="KW-0472">Membrane</keyword>
<dbReference type="InterPro" id="IPR018247">
    <property type="entry name" value="EF_Hand_1_Ca_BS"/>
</dbReference>
<protein>
    <submittedName>
        <fullName evidence="9 10">EF-hand calcium-binding domain-containing protein 7-like isoform X1</fullName>
    </submittedName>
</protein>
<keyword evidence="2" id="KW-0479">Metal-binding</keyword>
<proteinExistence type="predicted"/>
<evidence type="ECO:0000259" key="7">
    <source>
        <dbReference type="PROSITE" id="PS50222"/>
    </source>
</evidence>
<name>A0A9W3AD21_BIOGL</name>
<dbReference type="GeneID" id="106060514"/>
<dbReference type="GO" id="GO:0005509">
    <property type="term" value="F:calcium ion binding"/>
    <property type="evidence" value="ECO:0007669"/>
    <property type="project" value="InterPro"/>
</dbReference>
<dbReference type="Proteomes" id="UP001165740">
    <property type="component" value="Chromosome 5"/>
</dbReference>
<gene>
    <name evidence="9 10" type="primary">LOC106060514</name>
</gene>
<dbReference type="InterPro" id="IPR002048">
    <property type="entry name" value="EF_hand_dom"/>
</dbReference>
<evidence type="ECO:0000256" key="6">
    <source>
        <dbReference type="SAM" id="MobiDB-lite"/>
    </source>
</evidence>
<dbReference type="GO" id="GO:1903569">
    <property type="term" value="P:positive regulation of protein localization to ciliary membrane"/>
    <property type="evidence" value="ECO:0007669"/>
    <property type="project" value="TreeGrafter"/>
</dbReference>
<keyword evidence="8" id="KW-1185">Reference proteome</keyword>
<dbReference type="FunFam" id="1.10.238.10:FF:000003">
    <property type="entry name" value="Calmodulin A"/>
    <property type="match status" value="1"/>
</dbReference>
<accession>A0A9W3AD21</accession>
<feature type="region of interest" description="Disordered" evidence="6">
    <location>
        <begin position="1"/>
        <end position="23"/>
    </location>
</feature>
<dbReference type="PANTHER" id="PTHR46819:SF1">
    <property type="entry name" value="EF-HAND CALCIUM-BINDING DOMAIN-CONTAINING PROTEIN 7"/>
    <property type="match status" value="1"/>
</dbReference>